<protein>
    <recommendedName>
        <fullName evidence="11">Potassium-transporting ATPase KdpC subunit</fullName>
    </recommendedName>
    <alternativeName>
        <fullName evidence="11">ATP phosphohydrolase [potassium-transporting] C chain</fullName>
    </alternativeName>
    <alternativeName>
        <fullName evidence="11">Potassium-binding and translocating subunit C</fullName>
    </alternativeName>
    <alternativeName>
        <fullName evidence="11">Potassium-translocating ATPase C chain</fullName>
    </alternativeName>
</protein>
<evidence type="ECO:0000256" key="10">
    <source>
        <dbReference type="ARBA" id="ARBA00023136"/>
    </source>
</evidence>
<dbReference type="AlphaFoldDB" id="A0A2T4UNP0"/>
<keyword evidence="13" id="KW-1185">Reference proteome</keyword>
<dbReference type="GO" id="GO:0008556">
    <property type="term" value="F:P-type potassium transmembrane transporter activity"/>
    <property type="evidence" value="ECO:0007669"/>
    <property type="project" value="InterPro"/>
</dbReference>
<dbReference type="PIRSF" id="PIRSF001296">
    <property type="entry name" value="K_ATPase_KdpC"/>
    <property type="match status" value="1"/>
</dbReference>
<comment type="function">
    <text evidence="11">Part of the high-affinity ATP-driven potassium transport (or Kdp) system, which catalyzes the hydrolysis of ATP coupled with the electrogenic transport of potassium into the cytoplasm. This subunit acts as a catalytic chaperone that increases the ATP-binding affinity of the ATP-hydrolyzing subunit KdpB by the formation of a transient KdpB/KdpC/ATP ternary complex.</text>
</comment>
<evidence type="ECO:0000256" key="7">
    <source>
        <dbReference type="ARBA" id="ARBA00022958"/>
    </source>
</evidence>
<sequence>MLKELRAAVVAIVVLTVLLGVGYPLAMTAVGQTVFPGKADGSLVERDGRVVGSSLIGQDHDGDPRFFQDRPSATGYAPSATFFNNLGPNSADLAAQLKEAAAAYLKRERPTSPGLTVGDIPPDAVTTSASGVDPHISPENAEIQARRVAAARGLPLATVMDLVADATDQAFLGFAGEDGVNVLELNLALEGR</sequence>
<evidence type="ECO:0000256" key="9">
    <source>
        <dbReference type="ARBA" id="ARBA00023065"/>
    </source>
</evidence>
<keyword evidence="3 11" id="KW-0633">Potassium transport</keyword>
<evidence type="ECO:0000256" key="8">
    <source>
        <dbReference type="ARBA" id="ARBA00022989"/>
    </source>
</evidence>
<keyword evidence="4 11" id="KW-0812">Transmembrane</keyword>
<keyword evidence="5 11" id="KW-0547">Nucleotide-binding</keyword>
<keyword evidence="7 11" id="KW-0630">Potassium</keyword>
<dbReference type="GO" id="GO:0005886">
    <property type="term" value="C:plasma membrane"/>
    <property type="evidence" value="ECO:0007669"/>
    <property type="project" value="UniProtKB-SubCell"/>
</dbReference>
<dbReference type="NCBIfam" id="TIGR00681">
    <property type="entry name" value="kdpC"/>
    <property type="match status" value="1"/>
</dbReference>
<dbReference type="RefSeq" id="WP_107569075.1">
    <property type="nucleotide sequence ID" value="NZ_PYYB01000001.1"/>
</dbReference>
<comment type="subunit">
    <text evidence="11">The system is composed of three essential subunits: KdpA, KdpB and KdpC.</text>
</comment>
<keyword evidence="10 11" id="KW-0472">Membrane</keyword>
<dbReference type="EMBL" id="PYYB01000001">
    <property type="protein sequence ID" value="PTL60828.1"/>
    <property type="molecule type" value="Genomic_DNA"/>
</dbReference>
<reference evidence="12 13" key="1">
    <citation type="submission" date="2018-03" db="EMBL/GenBank/DDBJ databases">
        <title>Aquarubrobacter algicola gen. nov., sp. nov., a novel actinobacterium isolated from shallow eutrophic lake during the end of cyanobacterial harmful algal blooms.</title>
        <authorList>
            <person name="Chun S.J."/>
        </authorList>
    </citation>
    <scope>NUCLEOTIDE SEQUENCE [LARGE SCALE GENOMIC DNA]</scope>
    <source>
        <strain evidence="12 13">Seoho-28</strain>
    </source>
</reference>
<dbReference type="GO" id="GO:0005524">
    <property type="term" value="F:ATP binding"/>
    <property type="evidence" value="ECO:0007669"/>
    <property type="project" value="UniProtKB-UniRule"/>
</dbReference>
<dbReference type="OrthoDB" id="9788285at2"/>
<keyword evidence="8 11" id="KW-1133">Transmembrane helix</keyword>
<evidence type="ECO:0000313" key="12">
    <source>
        <dbReference type="EMBL" id="PTL60828.1"/>
    </source>
</evidence>
<evidence type="ECO:0000256" key="11">
    <source>
        <dbReference type="HAMAP-Rule" id="MF_00276"/>
    </source>
</evidence>
<comment type="caution">
    <text evidence="12">The sequence shown here is derived from an EMBL/GenBank/DDBJ whole genome shotgun (WGS) entry which is preliminary data.</text>
</comment>
<evidence type="ECO:0000256" key="2">
    <source>
        <dbReference type="ARBA" id="ARBA00022475"/>
    </source>
</evidence>
<organism evidence="12 13">
    <name type="scientific">Paraconexibacter algicola</name>
    <dbReference type="NCBI Taxonomy" id="2133960"/>
    <lineage>
        <taxon>Bacteria</taxon>
        <taxon>Bacillati</taxon>
        <taxon>Actinomycetota</taxon>
        <taxon>Thermoleophilia</taxon>
        <taxon>Solirubrobacterales</taxon>
        <taxon>Paraconexibacteraceae</taxon>
        <taxon>Paraconexibacter</taxon>
    </lineage>
</organism>
<keyword evidence="1 11" id="KW-0813">Transport</keyword>
<evidence type="ECO:0000313" key="13">
    <source>
        <dbReference type="Proteomes" id="UP000240739"/>
    </source>
</evidence>
<keyword evidence="6 11" id="KW-0067">ATP-binding</keyword>
<keyword evidence="2 11" id="KW-1003">Cell membrane</keyword>
<dbReference type="Proteomes" id="UP000240739">
    <property type="component" value="Unassembled WGS sequence"/>
</dbReference>
<proteinExistence type="inferred from homology"/>
<dbReference type="NCBIfam" id="NF001454">
    <property type="entry name" value="PRK00315.1"/>
    <property type="match status" value="1"/>
</dbReference>
<evidence type="ECO:0000256" key="6">
    <source>
        <dbReference type="ARBA" id="ARBA00022840"/>
    </source>
</evidence>
<evidence type="ECO:0000256" key="5">
    <source>
        <dbReference type="ARBA" id="ARBA00022741"/>
    </source>
</evidence>
<dbReference type="InterPro" id="IPR003820">
    <property type="entry name" value="KdpC"/>
</dbReference>
<comment type="similarity">
    <text evidence="11">Belongs to the KdpC family.</text>
</comment>
<comment type="subcellular location">
    <subcellularLocation>
        <location evidence="11">Cell membrane</location>
        <topology evidence="11">Single-pass membrane protein</topology>
    </subcellularLocation>
</comment>
<evidence type="ECO:0000256" key="3">
    <source>
        <dbReference type="ARBA" id="ARBA00022538"/>
    </source>
</evidence>
<dbReference type="PANTHER" id="PTHR30042">
    <property type="entry name" value="POTASSIUM-TRANSPORTING ATPASE C CHAIN"/>
    <property type="match status" value="1"/>
</dbReference>
<gene>
    <name evidence="11" type="primary">kdpC</name>
    <name evidence="12" type="ORF">C7Y72_12650</name>
</gene>
<dbReference type="PANTHER" id="PTHR30042:SF2">
    <property type="entry name" value="POTASSIUM-TRANSPORTING ATPASE KDPC SUBUNIT"/>
    <property type="match status" value="1"/>
</dbReference>
<accession>A0A2T4UNP0</accession>
<dbReference type="HAMAP" id="MF_00276">
    <property type="entry name" value="KdpC"/>
    <property type="match status" value="1"/>
</dbReference>
<dbReference type="Pfam" id="PF02669">
    <property type="entry name" value="KdpC"/>
    <property type="match status" value="1"/>
</dbReference>
<evidence type="ECO:0000256" key="4">
    <source>
        <dbReference type="ARBA" id="ARBA00022692"/>
    </source>
</evidence>
<name>A0A2T4UNP0_9ACTN</name>
<keyword evidence="9 11" id="KW-0406">Ion transport</keyword>
<evidence type="ECO:0000256" key="1">
    <source>
        <dbReference type="ARBA" id="ARBA00022448"/>
    </source>
</evidence>